<protein>
    <recommendedName>
        <fullName evidence="3">RNA polymerase sigma-70 region 2 domain-containing protein</fullName>
    </recommendedName>
</protein>
<organism evidence="1 2">
    <name type="scientific">Actinomadura graeca</name>
    <dbReference type="NCBI Taxonomy" id="2750812"/>
    <lineage>
        <taxon>Bacteria</taxon>
        <taxon>Bacillati</taxon>
        <taxon>Actinomycetota</taxon>
        <taxon>Actinomycetes</taxon>
        <taxon>Streptosporangiales</taxon>
        <taxon>Thermomonosporaceae</taxon>
        <taxon>Actinomadura</taxon>
    </lineage>
</organism>
<reference evidence="1" key="1">
    <citation type="submission" date="2020-07" db="EMBL/GenBank/DDBJ databases">
        <authorList>
            <person name="Tarantini F.S."/>
            <person name="Hong K.W."/>
            <person name="Chan K.G."/>
        </authorList>
    </citation>
    <scope>NUCLEOTIDE SEQUENCE</scope>
    <source>
        <strain evidence="1">32-07</strain>
    </source>
</reference>
<gene>
    <name evidence="1" type="ORF">AGRA3207_007419</name>
</gene>
<proteinExistence type="predicted"/>
<dbReference type="Proteomes" id="UP001049518">
    <property type="component" value="Chromosome"/>
</dbReference>
<evidence type="ECO:0000313" key="1">
    <source>
        <dbReference type="EMBL" id="QXJ25855.1"/>
    </source>
</evidence>
<accession>A0ABX8R448</accession>
<dbReference type="EMBL" id="CP059572">
    <property type="protein sequence ID" value="QXJ25855.1"/>
    <property type="molecule type" value="Genomic_DNA"/>
</dbReference>
<evidence type="ECO:0000313" key="2">
    <source>
        <dbReference type="Proteomes" id="UP001049518"/>
    </source>
</evidence>
<evidence type="ECO:0008006" key="3">
    <source>
        <dbReference type="Google" id="ProtNLM"/>
    </source>
</evidence>
<name>A0ABX8R448_9ACTN</name>
<sequence>MAPTDRDQHSDDLQKRRARAEFEQFFKDNYRELAGFISRRGGILLGREASTDIAEDVMGALYGRLVDSGKDPIDCPRAHVYSCATSSPSKLISVSWAPKALGRSLRRSVAHMLNRKTCSVRRARVETLSGKLGPSMVDNRTI</sequence>
<keyword evidence="2" id="KW-1185">Reference proteome</keyword>
<dbReference type="RefSeq" id="WP_231332072.1">
    <property type="nucleotide sequence ID" value="NZ_CP059572.1"/>
</dbReference>